<dbReference type="EMBL" id="CM003534">
    <property type="protein sequence ID" value="RCV33675.1"/>
    <property type="molecule type" value="Genomic_DNA"/>
</dbReference>
<dbReference type="PANTHER" id="PTHR33696:SF14">
    <property type="match status" value="1"/>
</dbReference>
<proteinExistence type="predicted"/>
<feature type="compositionally biased region" description="Low complexity" evidence="1">
    <location>
        <begin position="26"/>
        <end position="64"/>
    </location>
</feature>
<reference evidence="2" key="1">
    <citation type="journal article" date="2012" name="Nat. Biotechnol.">
        <title>Reference genome sequence of the model plant Setaria.</title>
        <authorList>
            <person name="Bennetzen J.L."/>
            <person name="Schmutz J."/>
            <person name="Wang H."/>
            <person name="Percifield R."/>
            <person name="Hawkins J."/>
            <person name="Pontaroli A.C."/>
            <person name="Estep M."/>
            <person name="Feng L."/>
            <person name="Vaughn J.N."/>
            <person name="Grimwood J."/>
            <person name="Jenkins J."/>
            <person name="Barry K."/>
            <person name="Lindquist E."/>
            <person name="Hellsten U."/>
            <person name="Deshpande S."/>
            <person name="Wang X."/>
            <person name="Wu X."/>
            <person name="Mitros T."/>
            <person name="Triplett J."/>
            <person name="Yang X."/>
            <person name="Ye C.Y."/>
            <person name="Mauro-Herrera M."/>
            <person name="Wang L."/>
            <person name="Li P."/>
            <person name="Sharma M."/>
            <person name="Sharma R."/>
            <person name="Ronald P.C."/>
            <person name="Panaud O."/>
            <person name="Kellogg E.A."/>
            <person name="Brutnell T.P."/>
            <person name="Doust A.N."/>
            <person name="Tuskan G.A."/>
            <person name="Rokhsar D."/>
            <person name="Devos K.M."/>
        </authorList>
    </citation>
    <scope>NUCLEOTIDE SEQUENCE [LARGE SCALE GENOMIC DNA]</scope>
    <source>
        <strain evidence="2">Yugu1</strain>
    </source>
</reference>
<feature type="compositionally biased region" description="Basic residues" evidence="1">
    <location>
        <begin position="199"/>
        <end position="212"/>
    </location>
</feature>
<reference evidence="2" key="2">
    <citation type="submission" date="2015-07" db="EMBL/GenBank/DDBJ databases">
        <authorList>
            <person name="Noorani M."/>
        </authorList>
    </citation>
    <scope>NUCLEOTIDE SEQUENCE</scope>
    <source>
        <strain evidence="2">Yugu1</strain>
    </source>
</reference>
<dbReference type="OrthoDB" id="688138at2759"/>
<gene>
    <name evidence="2" type="ORF">SETIT_7G101500v2</name>
</gene>
<evidence type="ECO:0000256" key="1">
    <source>
        <dbReference type="SAM" id="MobiDB-lite"/>
    </source>
</evidence>
<name>A0A368RU70_SETIT</name>
<accession>A0A368RU70</accession>
<evidence type="ECO:0000313" key="2">
    <source>
        <dbReference type="EMBL" id="RCV33675.1"/>
    </source>
</evidence>
<sequence length="212" mass="22215">MPNPSSSPPVPAPTAATRRRRRRRQLLPSSTSSSNSTVPTSTSGTSASSTSSSSSSSASSGLSFSFPSFSPAPSPFHHRFLSPLRASAVPFSWEHRPGIPKTPARQAARGKAAAAKAAAGTLPLPLPPSLLSSKVGAADDPFSASDGYLIVPDDAKARRRQRRSPALAATLTDWLAVLSIYRSCTRSRDCLAGTPPPRPRPRPRPRSPAKAA</sequence>
<feature type="region of interest" description="Disordered" evidence="1">
    <location>
        <begin position="1"/>
        <end position="64"/>
    </location>
</feature>
<protein>
    <submittedName>
        <fullName evidence="2">Uncharacterized protein</fullName>
    </submittedName>
</protein>
<feature type="region of interest" description="Disordered" evidence="1">
    <location>
        <begin position="187"/>
        <end position="212"/>
    </location>
</feature>
<dbReference type="PANTHER" id="PTHR33696">
    <property type="entry name" value="T22J18.15-RELATED"/>
    <property type="match status" value="1"/>
</dbReference>
<dbReference type="AlphaFoldDB" id="A0A368RU70"/>
<feature type="compositionally biased region" description="Pro residues" evidence="1">
    <location>
        <begin position="1"/>
        <end position="12"/>
    </location>
</feature>
<organism evidence="2">
    <name type="scientific">Setaria italica</name>
    <name type="common">Foxtail millet</name>
    <name type="synonym">Panicum italicum</name>
    <dbReference type="NCBI Taxonomy" id="4555"/>
    <lineage>
        <taxon>Eukaryota</taxon>
        <taxon>Viridiplantae</taxon>
        <taxon>Streptophyta</taxon>
        <taxon>Embryophyta</taxon>
        <taxon>Tracheophyta</taxon>
        <taxon>Spermatophyta</taxon>
        <taxon>Magnoliopsida</taxon>
        <taxon>Liliopsida</taxon>
        <taxon>Poales</taxon>
        <taxon>Poaceae</taxon>
        <taxon>PACMAD clade</taxon>
        <taxon>Panicoideae</taxon>
        <taxon>Panicodae</taxon>
        <taxon>Paniceae</taxon>
        <taxon>Cenchrinae</taxon>
        <taxon>Setaria</taxon>
    </lineage>
</organism>
<dbReference type="KEGG" id="sita:101766446"/>